<gene>
    <name evidence="11" type="ORF">SAMN05444281_1435</name>
</gene>
<dbReference type="InterPro" id="IPR050448">
    <property type="entry name" value="OpgB/LTA_synthase_biosynth"/>
</dbReference>
<protein>
    <submittedName>
        <fullName evidence="11">Phosphoglycerol transferase MdoB</fullName>
    </submittedName>
</protein>
<keyword evidence="7" id="KW-0464">Manganese</keyword>
<dbReference type="EMBL" id="FQXQ01000003">
    <property type="protein sequence ID" value="SHH69203.1"/>
    <property type="molecule type" value="Genomic_DNA"/>
</dbReference>
<dbReference type="GO" id="GO:0046872">
    <property type="term" value="F:metal ion binding"/>
    <property type="evidence" value="ECO:0007669"/>
    <property type="project" value="UniProtKB-KW"/>
</dbReference>
<evidence type="ECO:0000256" key="4">
    <source>
        <dbReference type="ARBA" id="ARBA00022989"/>
    </source>
</evidence>
<feature type="transmembrane region" description="Helical" evidence="9">
    <location>
        <begin position="170"/>
        <end position="190"/>
    </location>
</feature>
<dbReference type="Gene3D" id="3.30.1120.80">
    <property type="match status" value="1"/>
</dbReference>
<feature type="domain" description="Sulfatase N-terminal" evidence="10">
    <location>
        <begin position="270"/>
        <end position="542"/>
    </location>
</feature>
<feature type="binding site" evidence="8">
    <location>
        <position position="278"/>
    </location>
    <ligand>
        <name>Mn(2+)</name>
        <dbReference type="ChEBI" id="CHEBI:29035"/>
    </ligand>
</feature>
<evidence type="ECO:0000256" key="9">
    <source>
        <dbReference type="SAM" id="Phobius"/>
    </source>
</evidence>
<name>A0A1M5V2M1_9FLAO</name>
<comment type="subcellular location">
    <subcellularLocation>
        <location evidence="1">Cell membrane</location>
        <topology evidence="1">Multi-pass membrane protein</topology>
    </subcellularLocation>
</comment>
<reference evidence="12" key="1">
    <citation type="submission" date="2016-11" db="EMBL/GenBank/DDBJ databases">
        <authorList>
            <person name="Varghese N."/>
            <person name="Submissions S."/>
        </authorList>
    </citation>
    <scope>NUCLEOTIDE SEQUENCE [LARGE SCALE GENOMIC DNA]</scope>
    <source>
        <strain evidence="12">DSM 100572</strain>
    </source>
</reference>
<dbReference type="InterPro" id="IPR000917">
    <property type="entry name" value="Sulfatase_N"/>
</dbReference>
<organism evidence="11 12">
    <name type="scientific">Wenyingzhuangia marina</name>
    <dbReference type="NCBI Taxonomy" id="1195760"/>
    <lineage>
        <taxon>Bacteria</taxon>
        <taxon>Pseudomonadati</taxon>
        <taxon>Bacteroidota</taxon>
        <taxon>Flavobacteriia</taxon>
        <taxon>Flavobacteriales</taxon>
        <taxon>Flavobacteriaceae</taxon>
        <taxon>Wenyingzhuangia</taxon>
    </lineage>
</organism>
<feature type="binding site" evidence="7">
    <location>
        <position position="433"/>
    </location>
    <ligand>
        <name>substrate</name>
    </ligand>
</feature>
<keyword evidence="11" id="KW-0808">Transferase</keyword>
<feature type="binding site" evidence="8">
    <location>
        <position position="487"/>
    </location>
    <ligand>
        <name>Mn(2+)</name>
        <dbReference type="ChEBI" id="CHEBI:29035"/>
    </ligand>
</feature>
<keyword evidence="12" id="KW-1185">Reference proteome</keyword>
<dbReference type="InterPro" id="IPR017850">
    <property type="entry name" value="Alkaline_phosphatase_core_sf"/>
</dbReference>
<evidence type="ECO:0000256" key="6">
    <source>
        <dbReference type="PIRSR" id="PIRSR005091-1"/>
    </source>
</evidence>
<dbReference type="Proteomes" id="UP000184109">
    <property type="component" value="Unassembled WGS sequence"/>
</dbReference>
<feature type="transmembrane region" description="Helical" evidence="9">
    <location>
        <begin position="57"/>
        <end position="79"/>
    </location>
</feature>
<evidence type="ECO:0000256" key="8">
    <source>
        <dbReference type="PIRSR" id="PIRSR005091-3"/>
    </source>
</evidence>
<feature type="transmembrane region" description="Helical" evidence="9">
    <location>
        <begin position="139"/>
        <end position="158"/>
    </location>
</feature>
<evidence type="ECO:0000313" key="12">
    <source>
        <dbReference type="Proteomes" id="UP000184109"/>
    </source>
</evidence>
<proteinExistence type="predicted"/>
<dbReference type="InterPro" id="IPR012160">
    <property type="entry name" value="LtaS-like"/>
</dbReference>
<dbReference type="GO" id="GO:0005886">
    <property type="term" value="C:plasma membrane"/>
    <property type="evidence" value="ECO:0007669"/>
    <property type="project" value="UniProtKB-SubCell"/>
</dbReference>
<evidence type="ECO:0000256" key="5">
    <source>
        <dbReference type="ARBA" id="ARBA00023136"/>
    </source>
</evidence>
<evidence type="ECO:0000256" key="2">
    <source>
        <dbReference type="ARBA" id="ARBA00022475"/>
    </source>
</evidence>
<feature type="active site" evidence="6">
    <location>
        <position position="318"/>
    </location>
</feature>
<dbReference type="PANTHER" id="PTHR47371">
    <property type="entry name" value="LIPOTEICHOIC ACID SYNTHASE"/>
    <property type="match status" value="1"/>
</dbReference>
<dbReference type="AlphaFoldDB" id="A0A1M5V2M1"/>
<feature type="transmembrane region" description="Helical" evidence="9">
    <location>
        <begin position="18"/>
        <end position="37"/>
    </location>
</feature>
<dbReference type="PIRSF" id="PIRSF005091">
    <property type="entry name" value="Mmb_sulf_HI1246"/>
    <property type="match status" value="1"/>
</dbReference>
<evidence type="ECO:0000256" key="3">
    <source>
        <dbReference type="ARBA" id="ARBA00022692"/>
    </source>
</evidence>
<keyword evidence="2" id="KW-1003">Cell membrane</keyword>
<keyword evidence="5 9" id="KW-0472">Membrane</keyword>
<keyword evidence="7" id="KW-0479">Metal-binding</keyword>
<evidence type="ECO:0000259" key="10">
    <source>
        <dbReference type="Pfam" id="PF00884"/>
    </source>
</evidence>
<evidence type="ECO:0000256" key="1">
    <source>
        <dbReference type="ARBA" id="ARBA00004651"/>
    </source>
</evidence>
<dbReference type="Gene3D" id="3.40.720.10">
    <property type="entry name" value="Alkaline Phosphatase, subunit A"/>
    <property type="match status" value="1"/>
</dbReference>
<dbReference type="PANTHER" id="PTHR47371:SF3">
    <property type="entry name" value="PHOSPHOGLYCEROL TRANSFERASE I"/>
    <property type="match status" value="1"/>
</dbReference>
<evidence type="ECO:0000256" key="7">
    <source>
        <dbReference type="PIRSR" id="PIRSR005091-2"/>
    </source>
</evidence>
<evidence type="ECO:0000313" key="11">
    <source>
        <dbReference type="EMBL" id="SHH69203.1"/>
    </source>
</evidence>
<dbReference type="SUPFAM" id="SSF53649">
    <property type="entry name" value="Alkaline phosphatase-like"/>
    <property type="match status" value="1"/>
</dbReference>
<keyword evidence="4 9" id="KW-1133">Transmembrane helix</keyword>
<accession>A0A1M5V2M1</accession>
<dbReference type="Pfam" id="PF00884">
    <property type="entry name" value="Sulfatase"/>
    <property type="match status" value="1"/>
</dbReference>
<dbReference type="GO" id="GO:0016740">
    <property type="term" value="F:transferase activity"/>
    <property type="evidence" value="ECO:0007669"/>
    <property type="project" value="UniProtKB-KW"/>
</dbReference>
<feature type="binding site" evidence="8">
    <location>
        <position position="488"/>
    </location>
    <ligand>
        <name>Mn(2+)</name>
        <dbReference type="ChEBI" id="CHEBI:29035"/>
    </ligand>
</feature>
<sequence>MSFFYAMINSLKYLFKNYLYFLAIYAISRIVFIVYNLNSFDISFKEAILSFVYAWRVDTVMACYILIIPTLLLSLHFLYPNKATHYIVKTLVMIFTLINAMIMIGDIGIYKEWNTKINYKALTYLKDVDEVVRTSTNGLLISGAVLFLLMLVLSYYLYQKIVPKNIHVKQSYMLPVPFFLLAGGVVFLGLRGTGITPIDQSDAYFSENDFANAAAINSTFNLARSVESNIKVGDKNPYHFFTKEELNKRISNLYEVKKDTTISILKNSKPNIVYIILEGFSSDLIAANGGYKKVTPTLDSIIKNGYNFKNVVSPGLRSHVGMISIFSGFPALPTVNVATQRDKFTNLPNFVKDIKKLGYETGYIFGGDLKHGKVLDYIFNCHFDHLIKGEDFSGDIPTGKLGVADEYLFERKIQEIDKMKPPFMMASFTLSTHSPFDYPMKDVFKFGGGYQQYINSGHYTDKALKEFFRVAATKPWYKNTLFVITADHSHPTPNHWENFVANKNRIPLLFFGDVIKEEYRGIQNSKYASQLDISSTVLHQLGLDAKEYQWSKNLFNPNTKGFGFYVFNDAYGLVSQNENVFYNHETKKTVYQPEETFYDKNKEEVLKALLQALYDEYLKL</sequence>
<keyword evidence="3 9" id="KW-0812">Transmembrane</keyword>
<dbReference type="CDD" id="cd16015">
    <property type="entry name" value="LTA_synthase"/>
    <property type="match status" value="1"/>
</dbReference>
<feature type="transmembrane region" description="Helical" evidence="9">
    <location>
        <begin position="91"/>
        <end position="110"/>
    </location>
</feature>
<dbReference type="STRING" id="1195760.SAMN05444281_1435"/>